<dbReference type="RefSeq" id="WP_221423491.1">
    <property type="nucleotide sequence ID" value="NZ_CP081297.1"/>
</dbReference>
<dbReference type="EMBL" id="CP081297">
    <property type="protein sequence ID" value="QZD87957.1"/>
    <property type="molecule type" value="Genomic_DNA"/>
</dbReference>
<evidence type="ECO:0000313" key="1">
    <source>
        <dbReference type="EMBL" id="QZD87957.1"/>
    </source>
</evidence>
<accession>A0ABX8ZG55</accession>
<evidence type="ECO:0000313" key="2">
    <source>
        <dbReference type="Proteomes" id="UP000824280"/>
    </source>
</evidence>
<organism evidence="1 2">
    <name type="scientific">Qipengyuania psychrotolerans</name>
    <dbReference type="NCBI Taxonomy" id="2867238"/>
    <lineage>
        <taxon>Bacteria</taxon>
        <taxon>Pseudomonadati</taxon>
        <taxon>Pseudomonadota</taxon>
        <taxon>Alphaproteobacteria</taxon>
        <taxon>Sphingomonadales</taxon>
        <taxon>Erythrobacteraceae</taxon>
        <taxon>Qipengyuania</taxon>
    </lineage>
</organism>
<protein>
    <submittedName>
        <fullName evidence="1">Uncharacterized protein</fullName>
    </submittedName>
</protein>
<gene>
    <name evidence="1" type="ORF">K3166_04525</name>
</gene>
<dbReference type="Proteomes" id="UP000824280">
    <property type="component" value="Chromosome"/>
</dbReference>
<keyword evidence="2" id="KW-1185">Reference proteome</keyword>
<sequence length="63" mass="6826">MSEARIASAVDRIEKALARIETQAALSRHSGPSSALAQKHENLREQVSESLAELDNLIAGLDR</sequence>
<proteinExistence type="predicted"/>
<name>A0ABX8ZG55_9SPHN</name>
<reference evidence="1 2" key="1">
    <citation type="submission" date="2021-08" db="EMBL/GenBank/DDBJ databases">
        <title>Comparative Genomics Analysis of the Genus Qipengyuania Reveals Extensive Genetic Diversity and Metabolic Versatility, Including the Description of Fifteen Novel Species.</title>
        <authorList>
            <person name="Liu Y."/>
        </authorList>
    </citation>
    <scope>NUCLEOTIDE SEQUENCE [LARGE SCALE GENOMIC DNA]</scope>
    <source>
        <strain evidence="1 2">1XM2-8</strain>
    </source>
</reference>